<organism evidence="1 2">
    <name type="scientific">Arachis hypogaea</name>
    <name type="common">Peanut</name>
    <dbReference type="NCBI Taxonomy" id="3818"/>
    <lineage>
        <taxon>Eukaryota</taxon>
        <taxon>Viridiplantae</taxon>
        <taxon>Streptophyta</taxon>
        <taxon>Embryophyta</taxon>
        <taxon>Tracheophyta</taxon>
        <taxon>Spermatophyta</taxon>
        <taxon>Magnoliopsida</taxon>
        <taxon>eudicotyledons</taxon>
        <taxon>Gunneridae</taxon>
        <taxon>Pentapetalae</taxon>
        <taxon>rosids</taxon>
        <taxon>fabids</taxon>
        <taxon>Fabales</taxon>
        <taxon>Fabaceae</taxon>
        <taxon>Papilionoideae</taxon>
        <taxon>50 kb inversion clade</taxon>
        <taxon>dalbergioids sensu lato</taxon>
        <taxon>Dalbergieae</taxon>
        <taxon>Pterocarpus clade</taxon>
        <taxon>Arachis</taxon>
    </lineage>
</organism>
<dbReference type="Pfam" id="PF05056">
    <property type="entry name" value="DUF674"/>
    <property type="match status" value="1"/>
</dbReference>
<dbReference type="InterPro" id="IPR007750">
    <property type="entry name" value="DUF674"/>
</dbReference>
<keyword evidence="2" id="KW-1185">Reference proteome</keyword>
<evidence type="ECO:0000313" key="1">
    <source>
        <dbReference type="EMBL" id="RYQ93305.1"/>
    </source>
</evidence>
<gene>
    <name evidence="1" type="ORF">Ahy_B09g099576</name>
</gene>
<name>A0A444XV40_ARAHY</name>
<accession>A0A444XV40</accession>
<proteinExistence type="predicted"/>
<dbReference type="PANTHER" id="PTHR33103:SF19">
    <property type="entry name" value="OS09G0544700 PROTEIN"/>
    <property type="match status" value="1"/>
</dbReference>
<dbReference type="STRING" id="3818.A0A444XV40"/>
<protein>
    <recommendedName>
        <fullName evidence="3">DUF674 family protein</fullName>
    </recommendedName>
</protein>
<dbReference type="Proteomes" id="UP000289738">
    <property type="component" value="Chromosome B09"/>
</dbReference>
<dbReference type="EMBL" id="SDMP01000019">
    <property type="protein sequence ID" value="RYQ93305.1"/>
    <property type="molecule type" value="Genomic_DNA"/>
</dbReference>
<dbReference type="AlphaFoldDB" id="A0A444XV40"/>
<evidence type="ECO:0000313" key="2">
    <source>
        <dbReference type="Proteomes" id="UP000289738"/>
    </source>
</evidence>
<reference evidence="1 2" key="1">
    <citation type="submission" date="2019-01" db="EMBL/GenBank/DDBJ databases">
        <title>Sequencing of cultivated peanut Arachis hypogaea provides insights into genome evolution and oil improvement.</title>
        <authorList>
            <person name="Chen X."/>
        </authorList>
    </citation>
    <scope>NUCLEOTIDE SEQUENCE [LARGE SCALE GENOMIC DNA]</scope>
    <source>
        <strain evidence="2">cv. Fuhuasheng</strain>
        <tissue evidence="1">Leaves</tissue>
    </source>
</reference>
<sequence>MASSSLSMKLLVDTKREKVLFAEASKAVVDFLFTLLQLPLGAVVKLLTKKHVVGCLGNLYSSVQNLDPTYMQPNKHYNTP</sequence>
<comment type="caution">
    <text evidence="1">The sequence shown here is derived from an EMBL/GenBank/DDBJ whole genome shotgun (WGS) entry which is preliminary data.</text>
</comment>
<dbReference type="PANTHER" id="PTHR33103">
    <property type="entry name" value="OS01G0153900 PROTEIN"/>
    <property type="match status" value="1"/>
</dbReference>
<evidence type="ECO:0008006" key="3">
    <source>
        <dbReference type="Google" id="ProtNLM"/>
    </source>
</evidence>